<evidence type="ECO:0000313" key="5">
    <source>
        <dbReference type="Proteomes" id="UP000005446"/>
    </source>
</evidence>
<dbReference type="PANTHER" id="PTHR31001">
    <property type="entry name" value="UNCHARACTERIZED TRANSCRIPTIONAL REGULATORY PROTEIN"/>
    <property type="match status" value="1"/>
</dbReference>
<evidence type="ECO:0000256" key="1">
    <source>
        <dbReference type="ARBA" id="ARBA00004123"/>
    </source>
</evidence>
<dbReference type="GO" id="GO:0005634">
    <property type="term" value="C:nucleus"/>
    <property type="evidence" value="ECO:0007669"/>
    <property type="project" value="UniProtKB-SubCell"/>
</dbReference>
<proteinExistence type="predicted"/>
<keyword evidence="5" id="KW-1185">Reference proteome</keyword>
<organism evidence="4 5">
    <name type="scientific">Glarea lozoyensis (strain ATCC 74030 / MF5533)</name>
    <dbReference type="NCBI Taxonomy" id="1104152"/>
    <lineage>
        <taxon>Eukaryota</taxon>
        <taxon>Fungi</taxon>
        <taxon>Dikarya</taxon>
        <taxon>Ascomycota</taxon>
        <taxon>Pezizomycotina</taxon>
        <taxon>Leotiomycetes</taxon>
        <taxon>Helotiales</taxon>
        <taxon>Helotiaceae</taxon>
        <taxon>Glarea</taxon>
    </lineage>
</organism>
<protein>
    <submittedName>
        <fullName evidence="4">Uncharacterized protein</fullName>
    </submittedName>
</protein>
<reference evidence="4 5" key="1">
    <citation type="journal article" date="2012" name="Eukaryot. Cell">
        <title>Genome sequence of the fungus Glarea lozoyensis: the first genome sequence of a species from the Helotiaceae family.</title>
        <authorList>
            <person name="Youssar L."/>
            <person name="Gruening B.A."/>
            <person name="Erxleben A."/>
            <person name="Guenther S."/>
            <person name="Huettel W."/>
        </authorList>
    </citation>
    <scope>NUCLEOTIDE SEQUENCE [LARGE SCALE GENOMIC DNA]</scope>
    <source>
        <strain evidence="5">ATCC 74030 / MF5533</strain>
    </source>
</reference>
<dbReference type="PANTHER" id="PTHR31001:SF85">
    <property type="entry name" value="ZN(II)2CYS6 TRANSCRIPTION FACTOR (EUROFUNG)"/>
    <property type="match status" value="1"/>
</dbReference>
<feature type="compositionally biased region" description="Low complexity" evidence="3">
    <location>
        <begin position="1"/>
        <end position="10"/>
    </location>
</feature>
<dbReference type="InterPro" id="IPR050613">
    <property type="entry name" value="Sec_Metabolite_Reg"/>
</dbReference>
<feature type="region of interest" description="Disordered" evidence="3">
    <location>
        <begin position="1"/>
        <end position="81"/>
    </location>
</feature>
<dbReference type="AlphaFoldDB" id="H0ECK8"/>
<evidence type="ECO:0000256" key="3">
    <source>
        <dbReference type="SAM" id="MobiDB-lite"/>
    </source>
</evidence>
<dbReference type="HOGENOM" id="CLU_598581_0_0_1"/>
<comment type="caution">
    <text evidence="4">The sequence shown here is derived from an EMBL/GenBank/DDBJ whole genome shotgun (WGS) entry which is preliminary data.</text>
</comment>
<dbReference type="OrthoDB" id="2269373at2759"/>
<sequence length="457" mass="51864">MLASPSATPESAPPAYTPARRRRQKTSETDVMGKLKRYEQLLKTHGVKIDEDEEGSRPSEEPTKATCEVFQPQPPRSWDDRTTIGLTAPRPPNAETGTLFIHKEEAHYVENHSISIHCKLMFTTFDLNPEMKILPEEKVGATEMMFSCMRYEVAAAIRRAGAFATDGIGTVFDKHSDASLIGKKDAAIDELDKTFKEKYLKYCDPSIPLHIVIKHMASSVIASMRLMAHHPRQYPDKGASMPQSERDMLFQLSITELEIDNLGYTIKAIRGFVWQISQYFQEDGFIFLLGELRVRLTGEDVDRAWRLVKATYEYHTDMIDNMKNPLYVAIGNLCLKAWRRREEAGLTGLTGYESETPQFIKRLRELRKGSEIAKPGAPSYNFGQAVPPAQYAQVPNYNPQNSATVQNMLQDNANQFANIDLDLDVEMPEINSVDWEYWQTLFDGDSSYDAESGSYFN</sequence>
<gene>
    <name evidence="4" type="ORF">M7I_0150</name>
</gene>
<evidence type="ECO:0000313" key="4">
    <source>
        <dbReference type="EMBL" id="EHL03749.1"/>
    </source>
</evidence>
<feature type="compositionally biased region" description="Basic and acidic residues" evidence="3">
    <location>
        <begin position="25"/>
        <end position="42"/>
    </location>
</feature>
<keyword evidence="2" id="KW-0539">Nucleus</keyword>
<accession>H0ECK8</accession>
<evidence type="ECO:0000256" key="2">
    <source>
        <dbReference type="ARBA" id="ARBA00023242"/>
    </source>
</evidence>
<dbReference type="Proteomes" id="UP000005446">
    <property type="component" value="Unassembled WGS sequence"/>
</dbReference>
<name>H0ECK8_GLAL7</name>
<dbReference type="EMBL" id="AGUE01000005">
    <property type="protein sequence ID" value="EHL03749.1"/>
    <property type="molecule type" value="Genomic_DNA"/>
</dbReference>
<comment type="subcellular location">
    <subcellularLocation>
        <location evidence="1">Nucleus</location>
    </subcellularLocation>
</comment>
<dbReference type="InParanoid" id="H0ECK8"/>